<dbReference type="EMBL" id="JACHCB010000016">
    <property type="protein sequence ID" value="MBB6112067.1"/>
    <property type="molecule type" value="Genomic_DNA"/>
</dbReference>
<dbReference type="AlphaFoldDB" id="A0A1N7F480"/>
<name>A0A1N7F480_9SPHI</name>
<evidence type="ECO:0000313" key="5">
    <source>
        <dbReference type="Proteomes" id="UP000541583"/>
    </source>
</evidence>
<evidence type="ECO:0000256" key="2">
    <source>
        <dbReference type="SAM" id="SignalP"/>
    </source>
</evidence>
<dbReference type="Proteomes" id="UP000548326">
    <property type="component" value="Unassembled WGS sequence"/>
</dbReference>
<keyword evidence="1" id="KW-0812">Transmembrane</keyword>
<organism evidence="4 6">
    <name type="scientific">Mucilaginibacter lappiensis</name>
    <dbReference type="NCBI Taxonomy" id="354630"/>
    <lineage>
        <taxon>Bacteria</taxon>
        <taxon>Pseudomonadati</taxon>
        <taxon>Bacteroidota</taxon>
        <taxon>Sphingobacteriia</taxon>
        <taxon>Sphingobacteriales</taxon>
        <taxon>Sphingobacteriaceae</taxon>
        <taxon>Mucilaginibacter</taxon>
    </lineage>
</organism>
<gene>
    <name evidence="4" type="ORF">HDF22_002049</name>
    <name evidence="3" type="ORF">HDF23_004840</name>
</gene>
<keyword evidence="5" id="KW-1185">Reference proteome</keyword>
<evidence type="ECO:0000313" key="3">
    <source>
        <dbReference type="EMBL" id="MBB6112067.1"/>
    </source>
</evidence>
<keyword evidence="1" id="KW-1133">Transmembrane helix</keyword>
<feature type="signal peptide" evidence="2">
    <location>
        <begin position="1"/>
        <end position="20"/>
    </location>
</feature>
<feature type="transmembrane region" description="Helical" evidence="1">
    <location>
        <begin position="140"/>
        <end position="156"/>
    </location>
</feature>
<proteinExistence type="predicted"/>
<feature type="transmembrane region" description="Helical" evidence="1">
    <location>
        <begin position="117"/>
        <end position="135"/>
    </location>
</feature>
<keyword evidence="1" id="KW-0472">Membrane</keyword>
<feature type="chain" id="PRO_5044563183" evidence="2">
    <location>
        <begin position="21"/>
        <end position="177"/>
    </location>
</feature>
<dbReference type="OrthoDB" id="793869at2"/>
<accession>A0A1N7F480</accession>
<dbReference type="Proteomes" id="UP000541583">
    <property type="component" value="Unassembled WGS sequence"/>
</dbReference>
<sequence length="177" mass="20157">MKKLFLLLSLITAAHSFGFAKSIAINHFVIKENPFAVDEVAVVATDTAGVIQEDVNGVFTFVMNGFQEQLKFEKGTAFYRHKLDRSAFLYAKHMNDSGTHAILYYIYKHDSKLSPLHISWILLVAIPLALVLLAYMFKRFIIIAVVIFCIFLYFNYHNGLSMPTFFESIIDGLKGMF</sequence>
<evidence type="ECO:0000256" key="1">
    <source>
        <dbReference type="SAM" id="Phobius"/>
    </source>
</evidence>
<dbReference type="RefSeq" id="WP_076377207.1">
    <property type="nucleotide sequence ID" value="NZ_FTMG01000016.1"/>
</dbReference>
<comment type="caution">
    <text evidence="4">The sequence shown here is derived from an EMBL/GenBank/DDBJ whole genome shotgun (WGS) entry which is preliminary data.</text>
</comment>
<reference evidence="5 6" key="1">
    <citation type="submission" date="2020-08" db="EMBL/GenBank/DDBJ databases">
        <title>Genomic Encyclopedia of Type Strains, Phase IV (KMG-V): Genome sequencing to study the core and pangenomes of soil and plant-associated prokaryotes.</title>
        <authorList>
            <person name="Whitman W."/>
        </authorList>
    </citation>
    <scope>NUCLEOTIDE SEQUENCE [LARGE SCALE GENOMIC DNA]</scope>
    <source>
        <strain evidence="3 5">ANJLi2</strain>
        <strain evidence="4 6">MP601</strain>
    </source>
</reference>
<keyword evidence="2" id="KW-0732">Signal</keyword>
<evidence type="ECO:0000313" key="4">
    <source>
        <dbReference type="EMBL" id="MBB6127936.1"/>
    </source>
</evidence>
<protein>
    <submittedName>
        <fullName evidence="4">Uncharacterized protein</fullName>
    </submittedName>
</protein>
<dbReference type="EMBL" id="JACHCA010000005">
    <property type="protein sequence ID" value="MBB6127936.1"/>
    <property type="molecule type" value="Genomic_DNA"/>
</dbReference>
<evidence type="ECO:0000313" key="6">
    <source>
        <dbReference type="Proteomes" id="UP000548326"/>
    </source>
</evidence>